<name>A0ABQ5Q4M8_9BACT</name>
<dbReference type="Proteomes" id="UP001165089">
    <property type="component" value="Unassembled WGS sequence"/>
</dbReference>
<dbReference type="EMBL" id="BSDD01000002">
    <property type="protein sequence ID" value="GLH69653.1"/>
    <property type="molecule type" value="Genomic_DNA"/>
</dbReference>
<dbReference type="Pfam" id="PF13511">
    <property type="entry name" value="DUF4124"/>
    <property type="match status" value="1"/>
</dbReference>
<keyword evidence="2" id="KW-1133">Transmembrane helix</keyword>
<evidence type="ECO:0000313" key="4">
    <source>
        <dbReference type="EMBL" id="GLH69653.1"/>
    </source>
</evidence>
<evidence type="ECO:0000259" key="3">
    <source>
        <dbReference type="Pfam" id="PF13511"/>
    </source>
</evidence>
<gene>
    <name evidence="4" type="ORF">GETHPA_11860</name>
</gene>
<feature type="transmembrane region" description="Helical" evidence="2">
    <location>
        <begin position="123"/>
        <end position="145"/>
    </location>
</feature>
<protein>
    <recommendedName>
        <fullName evidence="3">DUF4124 domain-containing protein</fullName>
    </recommendedName>
</protein>
<proteinExistence type="predicted"/>
<evidence type="ECO:0000313" key="5">
    <source>
        <dbReference type="Proteomes" id="UP001165089"/>
    </source>
</evidence>
<sequence>MILASGLFALALLLPQKPPPQRPMYQWRDAEGQVHVTNTPPPPGAKLVEAPPPQPAVELGPPEPPFRPKATRTDRRRGELTSSQQAAWRALEEHLAKARARNDRGTLEAVTDSLIDDCLWGSGLWAVILLPVLSVALIGLLGWWLALGLQAGTRIPIVAGFLVLGLAFGQLLLTSFLYHPQALRLRQNMELLEVHAGGKELRPANHAHLVERYRALEDAADPLQPPWRFPVQVAALRQDMKQVMVDP</sequence>
<feature type="domain" description="DUF4124" evidence="3">
    <location>
        <begin position="10"/>
        <end position="64"/>
    </location>
</feature>
<dbReference type="InterPro" id="IPR025392">
    <property type="entry name" value="DUF4124"/>
</dbReference>
<feature type="region of interest" description="Disordered" evidence="1">
    <location>
        <begin position="39"/>
        <end position="79"/>
    </location>
</feature>
<feature type="transmembrane region" description="Helical" evidence="2">
    <location>
        <begin position="157"/>
        <end position="178"/>
    </location>
</feature>
<organism evidence="4 5">
    <name type="scientific">Geothrix rubra</name>
    <dbReference type="NCBI Taxonomy" id="2927977"/>
    <lineage>
        <taxon>Bacteria</taxon>
        <taxon>Pseudomonadati</taxon>
        <taxon>Acidobacteriota</taxon>
        <taxon>Holophagae</taxon>
        <taxon>Holophagales</taxon>
        <taxon>Holophagaceae</taxon>
        <taxon>Geothrix</taxon>
    </lineage>
</organism>
<keyword evidence="2" id="KW-0472">Membrane</keyword>
<keyword evidence="2" id="KW-0812">Transmembrane</keyword>
<keyword evidence="5" id="KW-1185">Reference proteome</keyword>
<comment type="caution">
    <text evidence="4">The sequence shown here is derived from an EMBL/GenBank/DDBJ whole genome shotgun (WGS) entry which is preliminary data.</text>
</comment>
<evidence type="ECO:0000256" key="1">
    <source>
        <dbReference type="SAM" id="MobiDB-lite"/>
    </source>
</evidence>
<reference evidence="4 5" key="1">
    <citation type="journal article" date="2023" name="Antonie Van Leeuwenhoek">
        <title>Mesoterricola silvestris gen. nov., sp. nov., Mesoterricola sediminis sp. nov., Geothrix oryzae sp. nov., Geothrix edaphica sp. nov., Geothrix rubra sp. nov., and Geothrix limicola sp. nov., six novel members of Acidobacteriota isolated from soils.</title>
        <authorList>
            <person name="Itoh H."/>
            <person name="Sugisawa Y."/>
            <person name="Mise K."/>
            <person name="Xu Z."/>
            <person name="Kuniyasu M."/>
            <person name="Ushijima N."/>
            <person name="Kawano K."/>
            <person name="Kobayashi E."/>
            <person name="Shiratori Y."/>
            <person name="Masuda Y."/>
            <person name="Senoo K."/>
        </authorList>
    </citation>
    <scope>NUCLEOTIDE SEQUENCE [LARGE SCALE GENOMIC DNA]</scope>
    <source>
        <strain evidence="4 5">Red803</strain>
    </source>
</reference>
<evidence type="ECO:0000256" key="2">
    <source>
        <dbReference type="SAM" id="Phobius"/>
    </source>
</evidence>
<dbReference type="RefSeq" id="WP_285723668.1">
    <property type="nucleotide sequence ID" value="NZ_BSDD01000002.1"/>
</dbReference>
<feature type="compositionally biased region" description="Pro residues" evidence="1">
    <location>
        <begin position="39"/>
        <end position="67"/>
    </location>
</feature>
<accession>A0ABQ5Q4M8</accession>